<dbReference type="HOGENOM" id="CLU_727630_0_0_1"/>
<organism evidence="4 5">
    <name type="scientific">Claviceps purpurea (strain 20.1)</name>
    <name type="common">Ergot fungus</name>
    <name type="synonym">Sphacelia segetum</name>
    <dbReference type="NCBI Taxonomy" id="1111077"/>
    <lineage>
        <taxon>Eukaryota</taxon>
        <taxon>Fungi</taxon>
        <taxon>Dikarya</taxon>
        <taxon>Ascomycota</taxon>
        <taxon>Pezizomycotina</taxon>
        <taxon>Sordariomycetes</taxon>
        <taxon>Hypocreomycetidae</taxon>
        <taxon>Hypocreales</taxon>
        <taxon>Clavicipitaceae</taxon>
        <taxon>Claviceps</taxon>
    </lineage>
</organism>
<feature type="compositionally biased region" description="Polar residues" evidence="3">
    <location>
        <begin position="323"/>
        <end position="335"/>
    </location>
</feature>
<evidence type="ECO:0008006" key="6">
    <source>
        <dbReference type="Google" id="ProtNLM"/>
    </source>
</evidence>
<dbReference type="VEuPathDB" id="FungiDB:CPUR_08201"/>
<protein>
    <recommendedName>
        <fullName evidence="6">Integrase zinc-binding domain-containing protein</fullName>
    </recommendedName>
</protein>
<keyword evidence="2" id="KW-0496">Mitochondrion</keyword>
<evidence type="ECO:0000256" key="2">
    <source>
        <dbReference type="ARBA" id="ARBA00023128"/>
    </source>
</evidence>
<dbReference type="EMBL" id="CAGA01000082">
    <property type="protein sequence ID" value="CCE34269.1"/>
    <property type="molecule type" value="Genomic_DNA"/>
</dbReference>
<comment type="subcellular location">
    <subcellularLocation>
        <location evidence="1">Mitochondrion</location>
    </subcellularLocation>
</comment>
<dbReference type="OrthoDB" id="5152741at2759"/>
<sequence>MTHLFLVGVSLGHKTADLNGPPVQIDLDAWMVCHAEHMILLEDSGWSSFLKSASDDSPPHRAFDHKVELEGELPKHYNPLYKMSIPELEAVKAYIEDSLKKGFIVPSSAAFALPVLFMAKADGSLRFCVDYRKLNCATKRDQYPLPLIEETLKDGRSQDLHEGRYPPGFPPNFKDVELLDELLQSNKSDAELEAYRKLAREKSGGWSLTEQGLLLKGDRLFVPERNSLRTRVLEYIHLVKALCHLGRNMMRRLVSDRNFWPRHMGDVISACDLWWTILKTTGPGLWRWSTTPKARSLTNPRASAPLRSGTRNGFQAPLDMDWTQKTAGNEPQQRGQIRRANGPGLDGRSSGHGEGTGKTVQTGKQEEEGHGHVITQEMAM</sequence>
<proteinExistence type="predicted"/>
<dbReference type="Gene3D" id="3.30.70.270">
    <property type="match status" value="1"/>
</dbReference>
<dbReference type="AlphaFoldDB" id="M1WID1"/>
<feature type="compositionally biased region" description="Polar residues" evidence="3">
    <location>
        <begin position="291"/>
        <end position="301"/>
    </location>
</feature>
<dbReference type="STRING" id="1111077.M1WID1"/>
<dbReference type="Proteomes" id="UP000016801">
    <property type="component" value="Unassembled WGS sequence"/>
</dbReference>
<evidence type="ECO:0000256" key="3">
    <source>
        <dbReference type="SAM" id="MobiDB-lite"/>
    </source>
</evidence>
<name>M1WID1_CLAP2</name>
<dbReference type="Gene3D" id="1.10.340.70">
    <property type="match status" value="1"/>
</dbReference>
<dbReference type="PANTHER" id="PTHR24559:SF444">
    <property type="entry name" value="REVERSE TRANSCRIPTASE DOMAIN-CONTAINING PROTEIN"/>
    <property type="match status" value="1"/>
</dbReference>
<dbReference type="Gene3D" id="3.10.10.10">
    <property type="entry name" value="HIV Type 1 Reverse Transcriptase, subunit A, domain 1"/>
    <property type="match status" value="1"/>
</dbReference>
<keyword evidence="5" id="KW-1185">Reference proteome</keyword>
<evidence type="ECO:0000313" key="4">
    <source>
        <dbReference type="EMBL" id="CCE34269.1"/>
    </source>
</evidence>
<dbReference type="InterPro" id="IPR043502">
    <property type="entry name" value="DNA/RNA_pol_sf"/>
</dbReference>
<dbReference type="GO" id="GO:0005739">
    <property type="term" value="C:mitochondrion"/>
    <property type="evidence" value="ECO:0007669"/>
    <property type="project" value="UniProtKB-SubCell"/>
</dbReference>
<evidence type="ECO:0000313" key="5">
    <source>
        <dbReference type="Proteomes" id="UP000016801"/>
    </source>
</evidence>
<dbReference type="SUPFAM" id="SSF56672">
    <property type="entry name" value="DNA/RNA polymerases"/>
    <property type="match status" value="1"/>
</dbReference>
<reference evidence="4 5" key="1">
    <citation type="journal article" date="2013" name="PLoS Genet.">
        <title>Plant-symbiotic fungi as chemical engineers: Multi-genome analysis of the Clavicipitaceae reveals dynamics of alkaloid loci.</title>
        <authorList>
            <person name="Schardl C.L."/>
            <person name="Young C.A."/>
            <person name="Hesse U."/>
            <person name="Amyotte S.G."/>
            <person name="Andreeva K."/>
            <person name="Calie P.J."/>
            <person name="Fleetwood D.J."/>
            <person name="Haws D.C."/>
            <person name="Moore N."/>
            <person name="Oeser B."/>
            <person name="Panaccione D.G."/>
            <person name="Schweri K.K."/>
            <person name="Voisey C.R."/>
            <person name="Farman M.L."/>
            <person name="Jaromczyk J.W."/>
            <person name="Roe B.A."/>
            <person name="O'Sullivan D.M."/>
            <person name="Scott B."/>
            <person name="Tudzynski P."/>
            <person name="An Z."/>
            <person name="Arnaoudova E.G."/>
            <person name="Bullock C.T."/>
            <person name="Charlton N.D."/>
            <person name="Chen L."/>
            <person name="Cox M."/>
            <person name="Dinkins R.D."/>
            <person name="Florea S."/>
            <person name="Glenn A.E."/>
            <person name="Gordon A."/>
            <person name="Gueldener U."/>
            <person name="Harris D.R."/>
            <person name="Hollin W."/>
            <person name="Jaromczyk J."/>
            <person name="Johnson R.D."/>
            <person name="Khan A.K."/>
            <person name="Leistner E."/>
            <person name="Leuchtmann A."/>
            <person name="Li C."/>
            <person name="Liu J."/>
            <person name="Liu J."/>
            <person name="Liu M."/>
            <person name="Mace W."/>
            <person name="Machado C."/>
            <person name="Nagabhyru P."/>
            <person name="Pan J."/>
            <person name="Schmid J."/>
            <person name="Sugawara K."/>
            <person name="Steiner U."/>
            <person name="Takach J.E."/>
            <person name="Tanaka E."/>
            <person name="Webb J.S."/>
            <person name="Wilson E.V."/>
            <person name="Wiseman J.L."/>
            <person name="Yoshida R."/>
            <person name="Zeng Z."/>
        </authorList>
    </citation>
    <scope>NUCLEOTIDE SEQUENCE [LARGE SCALE GENOMIC DNA]</scope>
    <source>
        <strain evidence="4 5">20.1</strain>
    </source>
</reference>
<dbReference type="eggNOG" id="KOG0017">
    <property type="taxonomic scope" value="Eukaryota"/>
</dbReference>
<dbReference type="InterPro" id="IPR043128">
    <property type="entry name" value="Rev_trsase/Diguanyl_cyclase"/>
</dbReference>
<dbReference type="InterPro" id="IPR053134">
    <property type="entry name" value="RNA-dir_DNA_polymerase"/>
</dbReference>
<feature type="region of interest" description="Disordered" evidence="3">
    <location>
        <begin position="291"/>
        <end position="380"/>
    </location>
</feature>
<evidence type="ECO:0000256" key="1">
    <source>
        <dbReference type="ARBA" id="ARBA00004173"/>
    </source>
</evidence>
<accession>M1WID1</accession>
<comment type="caution">
    <text evidence="4">The sequence shown here is derived from an EMBL/GenBank/DDBJ whole genome shotgun (WGS) entry which is preliminary data.</text>
</comment>
<dbReference type="PANTHER" id="PTHR24559">
    <property type="entry name" value="TRANSPOSON TY3-I GAG-POL POLYPROTEIN"/>
    <property type="match status" value="1"/>
</dbReference>
<gene>
    <name evidence="4" type="ORF">CPUR_08201</name>
</gene>